<reference evidence="2" key="1">
    <citation type="journal article" date="2023" name="Mol. Biol. Evol.">
        <title>Third-Generation Sequencing Reveals the Adaptive Role of the Epigenome in Three Deep-Sea Polychaetes.</title>
        <authorList>
            <person name="Perez M."/>
            <person name="Aroh O."/>
            <person name="Sun Y."/>
            <person name="Lan Y."/>
            <person name="Juniper S.K."/>
            <person name="Young C.R."/>
            <person name="Angers B."/>
            <person name="Qian P.Y."/>
        </authorList>
    </citation>
    <scope>NUCLEOTIDE SEQUENCE</scope>
    <source>
        <strain evidence="2">R07B-5</strain>
    </source>
</reference>
<accession>A0AAD9UDN4</accession>
<dbReference type="EMBL" id="JAODUO010000233">
    <property type="protein sequence ID" value="KAK2185495.1"/>
    <property type="molecule type" value="Genomic_DNA"/>
</dbReference>
<dbReference type="Gene3D" id="2.170.130.30">
    <property type="match status" value="1"/>
</dbReference>
<sequence length="173" mass="19834">MTNKLIVLLLAAICFACLQSAEGYVYKRLTFTFENHYTGDDREFSLTRHVDMVLRWPSFCRKCYYDILLDLQKMFPEFTFTAKGDAAHGQLITHVNGLIGPDKTFWAVFRRTEQGDCLTPLSVSNYSPRQGEHLVLSLQPYSVFNTVPWCPKHPLNKCTHNSPFCCFSYGIGC</sequence>
<keyword evidence="3" id="KW-1185">Reference proteome</keyword>
<evidence type="ECO:0000313" key="3">
    <source>
        <dbReference type="Proteomes" id="UP001209878"/>
    </source>
</evidence>
<feature type="chain" id="PRO_5042149751" evidence="1">
    <location>
        <begin position="24"/>
        <end position="173"/>
    </location>
</feature>
<proteinExistence type="predicted"/>
<dbReference type="Proteomes" id="UP001209878">
    <property type="component" value="Unassembled WGS sequence"/>
</dbReference>
<evidence type="ECO:0000256" key="1">
    <source>
        <dbReference type="SAM" id="SignalP"/>
    </source>
</evidence>
<name>A0AAD9UDN4_RIDPI</name>
<protein>
    <submittedName>
        <fullName evidence="2">Uncharacterized protein</fullName>
    </submittedName>
</protein>
<keyword evidence="1" id="KW-0732">Signal</keyword>
<gene>
    <name evidence="2" type="ORF">NP493_234g02040</name>
</gene>
<organism evidence="2 3">
    <name type="scientific">Ridgeia piscesae</name>
    <name type="common">Tubeworm</name>
    <dbReference type="NCBI Taxonomy" id="27915"/>
    <lineage>
        <taxon>Eukaryota</taxon>
        <taxon>Metazoa</taxon>
        <taxon>Spiralia</taxon>
        <taxon>Lophotrochozoa</taxon>
        <taxon>Annelida</taxon>
        <taxon>Polychaeta</taxon>
        <taxon>Sedentaria</taxon>
        <taxon>Canalipalpata</taxon>
        <taxon>Sabellida</taxon>
        <taxon>Siboglinidae</taxon>
        <taxon>Ridgeia</taxon>
    </lineage>
</organism>
<evidence type="ECO:0000313" key="2">
    <source>
        <dbReference type="EMBL" id="KAK2185495.1"/>
    </source>
</evidence>
<dbReference type="AlphaFoldDB" id="A0AAD9UDN4"/>
<comment type="caution">
    <text evidence="2">The sequence shown here is derived from an EMBL/GenBank/DDBJ whole genome shotgun (WGS) entry which is preliminary data.</text>
</comment>
<feature type="signal peptide" evidence="1">
    <location>
        <begin position="1"/>
        <end position="23"/>
    </location>
</feature>